<dbReference type="PROSITE" id="PS51257">
    <property type="entry name" value="PROKAR_LIPOPROTEIN"/>
    <property type="match status" value="1"/>
</dbReference>
<evidence type="ECO:0000313" key="1">
    <source>
        <dbReference type="EMBL" id="WFL77487.1"/>
    </source>
</evidence>
<evidence type="ECO:0008006" key="3">
    <source>
        <dbReference type="Google" id="ProtNLM"/>
    </source>
</evidence>
<protein>
    <recommendedName>
        <fullName evidence="3">Lipoprotein</fullName>
    </recommendedName>
</protein>
<organism evidence="1 2">
    <name type="scientific">Altererythrobacter arenosus</name>
    <dbReference type="NCBI Taxonomy" id="3032592"/>
    <lineage>
        <taxon>Bacteria</taxon>
        <taxon>Pseudomonadati</taxon>
        <taxon>Pseudomonadota</taxon>
        <taxon>Alphaproteobacteria</taxon>
        <taxon>Sphingomonadales</taxon>
        <taxon>Erythrobacteraceae</taxon>
        <taxon>Altererythrobacter</taxon>
    </lineage>
</organism>
<dbReference type="RefSeq" id="WP_278016180.1">
    <property type="nucleotide sequence ID" value="NZ_CP121106.1"/>
</dbReference>
<evidence type="ECO:0000313" key="2">
    <source>
        <dbReference type="Proteomes" id="UP001215827"/>
    </source>
</evidence>
<dbReference type="EMBL" id="CP121106">
    <property type="protein sequence ID" value="WFL77487.1"/>
    <property type="molecule type" value="Genomic_DNA"/>
</dbReference>
<dbReference type="Proteomes" id="UP001215827">
    <property type="component" value="Chromosome"/>
</dbReference>
<name>A0ABY8FR42_9SPHN</name>
<gene>
    <name evidence="1" type="ORF">P7228_00020</name>
</gene>
<accession>A0ABY8FR42</accession>
<keyword evidence="2" id="KW-1185">Reference proteome</keyword>
<reference evidence="1 2" key="1">
    <citation type="submission" date="2023-03" db="EMBL/GenBank/DDBJ databases">
        <title>Altererythrobacter sp. CAU 1644 isolated from sand.</title>
        <authorList>
            <person name="Kim W."/>
        </authorList>
    </citation>
    <scope>NUCLEOTIDE SEQUENCE [LARGE SCALE GENOMIC DNA]</scope>
    <source>
        <strain evidence="1 2">CAU 1644</strain>
    </source>
</reference>
<sequence>MKLRLLLALIAPLMLTGCLLSPGKFTSQLALMKDGSFSYSYNGEIQLLALSKLAEMSAKEGEKFEAQDCYDDEFEVRECTEAEVAEQKAEWDANAETRQAKKREEAEQMKLMLGGIDPSSPEAAEEFAAHLQRQKGWNKVSHRGDGLFDVDFAITGTLSHDFAFPMIEKMPMGASFVTAILRNDGKVRIDATGFAAQGAGNPWQGMMSGAMGMANLKSSDGDEDKMPNLVMPEGTFTIVTDGSILANNTDEGPEANPSGMQVLTWNVTPRTEAAPTALIDLSR</sequence>
<proteinExistence type="predicted"/>